<gene>
    <name evidence="10" type="primary">LIPB_0</name>
    <name evidence="10" type="ORF">Cantr_05314</name>
</gene>
<accession>A0A367XQI2</accession>
<evidence type="ECO:0000313" key="11">
    <source>
        <dbReference type="Proteomes" id="UP000253472"/>
    </source>
</evidence>
<dbReference type="PANTHER" id="PTHR10993">
    <property type="entry name" value="OCTANOYLTRANSFERASE"/>
    <property type="match status" value="1"/>
</dbReference>
<dbReference type="PROSITE" id="PS51733">
    <property type="entry name" value="BPL_LPL_CATALYTIC"/>
    <property type="match status" value="1"/>
</dbReference>
<dbReference type="InterPro" id="IPR004143">
    <property type="entry name" value="BPL_LPL_catalytic"/>
</dbReference>
<evidence type="ECO:0000256" key="3">
    <source>
        <dbReference type="ARBA" id="ARBA00022679"/>
    </source>
</evidence>
<dbReference type="PIRSF" id="PIRSF016262">
    <property type="entry name" value="LPLase"/>
    <property type="match status" value="1"/>
</dbReference>
<evidence type="ECO:0000256" key="7">
    <source>
        <dbReference type="PIRSR" id="PIRSR016262-2"/>
    </source>
</evidence>
<reference evidence="10 11" key="1">
    <citation type="submission" date="2018-06" db="EMBL/GenBank/DDBJ databases">
        <title>Whole genome sequencing of Candida tropicalis (genome annotated by CSBL at Korea University).</title>
        <authorList>
            <person name="Ahn J."/>
        </authorList>
    </citation>
    <scope>NUCLEOTIDE SEQUENCE [LARGE SCALE GENOMIC DNA]</scope>
    <source>
        <strain evidence="10 11">ATCC 20962</strain>
    </source>
</reference>
<protein>
    <recommendedName>
        <fullName evidence="5">Octanoyltransferase</fullName>
        <ecNumber evidence="5">2.3.1.181</ecNumber>
    </recommendedName>
</protein>
<comment type="similarity">
    <text evidence="2 5">Belongs to the LipB family.</text>
</comment>
<dbReference type="STRING" id="5486.A0A367XQI2"/>
<dbReference type="GO" id="GO:0033819">
    <property type="term" value="F:lipoyl(octanoyl) transferase activity"/>
    <property type="evidence" value="ECO:0007669"/>
    <property type="project" value="UniProtKB-EC"/>
</dbReference>
<dbReference type="Pfam" id="PF21948">
    <property type="entry name" value="LplA-B_cat"/>
    <property type="match status" value="1"/>
</dbReference>
<evidence type="ECO:0000256" key="6">
    <source>
        <dbReference type="PIRSR" id="PIRSR016262-1"/>
    </source>
</evidence>
<dbReference type="PROSITE" id="PS01313">
    <property type="entry name" value="LIPB"/>
    <property type="match status" value="1"/>
</dbReference>
<organism evidence="10 11">
    <name type="scientific">Candida viswanathii</name>
    <dbReference type="NCBI Taxonomy" id="5486"/>
    <lineage>
        <taxon>Eukaryota</taxon>
        <taxon>Fungi</taxon>
        <taxon>Dikarya</taxon>
        <taxon>Ascomycota</taxon>
        <taxon>Saccharomycotina</taxon>
        <taxon>Pichiomycetes</taxon>
        <taxon>Debaryomycetaceae</taxon>
        <taxon>Candida/Lodderomyces clade</taxon>
        <taxon>Candida</taxon>
    </lineage>
</organism>
<evidence type="ECO:0000256" key="1">
    <source>
        <dbReference type="ARBA" id="ARBA00004821"/>
    </source>
</evidence>
<evidence type="ECO:0000256" key="2">
    <source>
        <dbReference type="ARBA" id="ARBA00007907"/>
    </source>
</evidence>
<feature type="domain" description="BPL/LPL catalytic" evidence="9">
    <location>
        <begin position="81"/>
        <end position="266"/>
    </location>
</feature>
<keyword evidence="11" id="KW-1185">Reference proteome</keyword>
<evidence type="ECO:0000313" key="10">
    <source>
        <dbReference type="EMBL" id="RCK55873.1"/>
    </source>
</evidence>
<evidence type="ECO:0000256" key="8">
    <source>
        <dbReference type="PIRSR" id="PIRSR016262-3"/>
    </source>
</evidence>
<dbReference type="EMBL" id="QLNQ01000029">
    <property type="protein sequence ID" value="RCK55873.1"/>
    <property type="molecule type" value="Genomic_DNA"/>
</dbReference>
<dbReference type="OrthoDB" id="19908at2759"/>
<dbReference type="Gene3D" id="3.30.930.10">
    <property type="entry name" value="Bira Bifunctional Protein, Domain 2"/>
    <property type="match status" value="1"/>
</dbReference>
<comment type="pathway">
    <text evidence="1 5">Protein modification; protein lipoylation via endogenous pathway; protein N(6)-(lipoyl)lysine from octanoyl-[acyl-carrier-protein]: step 1/2.</text>
</comment>
<evidence type="ECO:0000256" key="5">
    <source>
        <dbReference type="PIRNR" id="PIRNR016262"/>
    </source>
</evidence>
<feature type="active site" description="Acyl-thioester intermediate" evidence="6">
    <location>
        <position position="227"/>
    </location>
</feature>
<sequence length="275" mass="30971">MSKRLPPSLNLLRSYHTIRPGHTVLNHVHFPGITTFQHGLDMQRAITDVHLSYKSLETKVRRMQRRHELTDSTIIDRVHAAQPRATIFTFEFHNVYAGGLRLKNELSPQDVANFATLGSQYYQLERGGQVTWHGEGQLVAYLMLDLKAYDKLTTKCFVSNVLLKSAQNVLKEGYGLDTIQTENPGIWVNDDLKIGSVGIRVRHGITDFGISLNADPELKFLNTFEMCGLKSKRATSVREQLGIVPKIEEVADLYVKQIGKALEVDEIVSVTANDL</sequence>
<feature type="binding site" evidence="7">
    <location>
        <begin position="209"/>
        <end position="211"/>
    </location>
    <ligand>
        <name>substrate</name>
    </ligand>
</feature>
<dbReference type="UniPathway" id="UPA00538">
    <property type="reaction ID" value="UER00592"/>
</dbReference>
<dbReference type="GO" id="GO:0009249">
    <property type="term" value="P:protein lipoylation"/>
    <property type="evidence" value="ECO:0007669"/>
    <property type="project" value="InterPro"/>
</dbReference>
<evidence type="ECO:0000259" key="9">
    <source>
        <dbReference type="PROSITE" id="PS51733"/>
    </source>
</evidence>
<feature type="site" description="Lowers pKa of active site Cys" evidence="8">
    <location>
        <position position="193"/>
    </location>
</feature>
<dbReference type="SUPFAM" id="SSF55681">
    <property type="entry name" value="Class II aaRS and biotin synthetases"/>
    <property type="match status" value="1"/>
</dbReference>
<dbReference type="Proteomes" id="UP000253472">
    <property type="component" value="Unassembled WGS sequence"/>
</dbReference>
<feature type="binding site" evidence="7">
    <location>
        <begin position="126"/>
        <end position="133"/>
    </location>
    <ligand>
        <name>substrate</name>
    </ligand>
</feature>
<dbReference type="InterPro" id="IPR045864">
    <property type="entry name" value="aa-tRNA-synth_II/BPL/LPL"/>
</dbReference>
<dbReference type="AlphaFoldDB" id="A0A367XQI2"/>
<keyword evidence="4 5" id="KW-0012">Acyltransferase</keyword>
<name>A0A367XQI2_9ASCO</name>
<proteinExistence type="inferred from homology"/>
<dbReference type="InterPro" id="IPR020605">
    <property type="entry name" value="Octanoyltransferase_CS"/>
</dbReference>
<dbReference type="EC" id="2.3.1.181" evidence="5"/>
<comment type="catalytic activity">
    <reaction evidence="5">
        <text>octanoyl-[ACP] + L-lysyl-[protein] = N(6)-octanoyl-L-lysyl-[protein] + holo-[ACP] + H(+)</text>
        <dbReference type="Rhea" id="RHEA:17665"/>
        <dbReference type="Rhea" id="RHEA-COMP:9636"/>
        <dbReference type="Rhea" id="RHEA-COMP:9685"/>
        <dbReference type="Rhea" id="RHEA-COMP:9752"/>
        <dbReference type="Rhea" id="RHEA-COMP:9928"/>
        <dbReference type="ChEBI" id="CHEBI:15378"/>
        <dbReference type="ChEBI" id="CHEBI:29969"/>
        <dbReference type="ChEBI" id="CHEBI:64479"/>
        <dbReference type="ChEBI" id="CHEBI:78463"/>
        <dbReference type="ChEBI" id="CHEBI:78809"/>
        <dbReference type="EC" id="2.3.1.181"/>
    </reaction>
</comment>
<feature type="binding site" evidence="7">
    <location>
        <begin position="196"/>
        <end position="198"/>
    </location>
    <ligand>
        <name>substrate</name>
    </ligand>
</feature>
<evidence type="ECO:0000256" key="4">
    <source>
        <dbReference type="ARBA" id="ARBA00023315"/>
    </source>
</evidence>
<comment type="caution">
    <text evidence="10">The sequence shown here is derived from an EMBL/GenBank/DDBJ whole genome shotgun (WGS) entry which is preliminary data.</text>
</comment>
<comment type="function">
    <text evidence="5">Catalyzes the transfer of endogenously produced octanoic acid from octanoyl-acyl-carrier-protein onto the lipoyl domains of lipoate-dependent enzymes. Lipoyl-ACP can also act as a substrate although octanoyl-ACP is likely to be the physiological substrate.</text>
</comment>
<keyword evidence="3 5" id="KW-0808">Transferase</keyword>
<dbReference type="InterPro" id="IPR000544">
    <property type="entry name" value="Octanoyltransferase"/>
</dbReference>
<dbReference type="NCBIfam" id="TIGR00214">
    <property type="entry name" value="lipB"/>
    <property type="match status" value="1"/>
</dbReference>
<dbReference type="PANTHER" id="PTHR10993:SF7">
    <property type="entry name" value="LIPOYLTRANSFERASE 2, MITOCHONDRIAL-RELATED"/>
    <property type="match status" value="1"/>
</dbReference>